<comment type="caution">
    <text evidence="1">The sequence shown here is derived from an EMBL/GenBank/DDBJ whole genome shotgun (WGS) entry which is preliminary data.</text>
</comment>
<protein>
    <submittedName>
        <fullName evidence="1">Uncharacterized protein</fullName>
    </submittedName>
</protein>
<dbReference type="RefSeq" id="WP_068911838.1">
    <property type="nucleotide sequence ID" value="NZ_MBEW02000054.1"/>
</dbReference>
<keyword evidence="3" id="KW-1185">Reference proteome</keyword>
<reference evidence="1 3" key="1">
    <citation type="journal article" date="2016" name="Genome Announc.">
        <title>Draft Genome Sequence of Criibacterium bergeronii gen. nov., sp. nov., Strain CCRI-22567T, Isolated from a Vaginal Sample from a Woman with Bacterial Vaginosis.</title>
        <authorList>
            <person name="Maheux A.F."/>
            <person name="Berube E."/>
            <person name="Boudreau D.K."/>
            <person name="Raymond F."/>
            <person name="Corbeil J."/>
            <person name="Roy P.H."/>
            <person name="Boissinot M."/>
            <person name="Omar R.F."/>
        </authorList>
    </citation>
    <scope>NUCLEOTIDE SEQUENCE [LARGE SCALE GENOMIC DNA]</scope>
    <source>
        <strain evidence="1 3">CCRI-22567</strain>
    </source>
</reference>
<dbReference type="AlphaFoldDB" id="A0A371IIQ3"/>
<evidence type="ECO:0000313" key="3">
    <source>
        <dbReference type="Proteomes" id="UP000093352"/>
    </source>
</evidence>
<dbReference type="EMBL" id="MBEW02000054">
    <property type="protein sequence ID" value="RDY20356.1"/>
    <property type="molecule type" value="Genomic_DNA"/>
</dbReference>
<proteinExistence type="predicted"/>
<gene>
    <name evidence="1" type="ORF">BBG48_010545</name>
    <name evidence="2" type="ORF">FL857_07205</name>
</gene>
<dbReference type="Proteomes" id="UP000093352">
    <property type="component" value="Unassembled WGS sequence"/>
</dbReference>
<evidence type="ECO:0000313" key="2">
    <source>
        <dbReference type="EMBL" id="TRW25402.1"/>
    </source>
</evidence>
<evidence type="ECO:0000313" key="4">
    <source>
        <dbReference type="Proteomes" id="UP000319424"/>
    </source>
</evidence>
<dbReference type="Proteomes" id="UP000319424">
    <property type="component" value="Unassembled WGS sequence"/>
</dbReference>
<dbReference type="EMBL" id="VJXW01000010">
    <property type="protein sequence ID" value="TRW25402.1"/>
    <property type="molecule type" value="Genomic_DNA"/>
</dbReference>
<organism evidence="1 3">
    <name type="scientific">Criibacterium bergeronii</name>
    <dbReference type="NCBI Taxonomy" id="1871336"/>
    <lineage>
        <taxon>Bacteria</taxon>
        <taxon>Bacillati</taxon>
        <taxon>Bacillota</taxon>
        <taxon>Clostridia</taxon>
        <taxon>Peptostreptococcales</taxon>
        <taxon>Filifactoraceae</taxon>
        <taxon>Criibacterium</taxon>
    </lineage>
</organism>
<name>A0A371IIQ3_9FIRM</name>
<dbReference type="STRING" id="1871336.BBG48_01600"/>
<reference evidence="1" key="2">
    <citation type="submission" date="2018-07" db="EMBL/GenBank/DDBJ databases">
        <authorList>
            <person name="Quirk P.G."/>
            <person name="Krulwich T.A."/>
        </authorList>
    </citation>
    <scope>NUCLEOTIDE SEQUENCE</scope>
    <source>
        <strain evidence="1">CCRI-22567</strain>
    </source>
</reference>
<accession>A0A371IIQ3</accession>
<sequence>MKRILTFLFAFFVIFGINSYAVDFTVTNPMQEGSLTSSKSLVASGTVNNGTIVTIKHYLVDRNNLDADKNPKADLIDFFEVKGDALNLFTAEILLLEGENRLDFSIYKGKNSDGKDEYQVITKSVNFSKDMQKEVKNIIKQIELKKQTISK</sequence>
<reference evidence="2 4" key="3">
    <citation type="submission" date="2019-07" db="EMBL/GenBank/DDBJ databases">
        <title>Criibacterium bergeronii gen. nov., sp. nov. isolated from human clinical samples.</title>
        <authorList>
            <person name="Maheux A.F."/>
            <person name="Boudreau D.K."/>
            <person name="Berube E."/>
            <person name="Brodeur S."/>
            <person name="Bernard K.A."/>
            <person name="Abed J.Y."/>
            <person name="Ducrey E."/>
            <person name="Guay E.F."/>
            <person name="Raymond F."/>
            <person name="Corbeil J."/>
            <person name="Domingo M.-C."/>
            <person name="Roy P.H."/>
            <person name="Boissinot M."/>
            <person name="Tocheva E.I."/>
            <person name="Omar R.F."/>
        </authorList>
    </citation>
    <scope>NUCLEOTIDE SEQUENCE [LARGE SCALE GENOMIC DNA]</scope>
    <source>
        <strain evidence="2 4">CCRI-24246</strain>
    </source>
</reference>
<evidence type="ECO:0000313" key="1">
    <source>
        <dbReference type="EMBL" id="RDY20356.1"/>
    </source>
</evidence>